<dbReference type="AlphaFoldDB" id="A0A2K2D889"/>
<dbReference type="Proteomes" id="UP000008810">
    <property type="component" value="Chromosome 2"/>
</dbReference>
<name>A0A2K2D889_BRADI</name>
<reference evidence="1" key="2">
    <citation type="submission" date="2017-06" db="EMBL/GenBank/DDBJ databases">
        <title>WGS assembly of Brachypodium distachyon.</title>
        <authorList>
            <consortium name="The International Brachypodium Initiative"/>
            <person name="Lucas S."/>
            <person name="Harmon-Smith M."/>
            <person name="Lail K."/>
            <person name="Tice H."/>
            <person name="Grimwood J."/>
            <person name="Bruce D."/>
            <person name="Barry K."/>
            <person name="Shu S."/>
            <person name="Lindquist E."/>
            <person name="Wang M."/>
            <person name="Pitluck S."/>
            <person name="Vogel J.P."/>
            <person name="Garvin D.F."/>
            <person name="Mockler T.C."/>
            <person name="Schmutz J."/>
            <person name="Rokhsar D."/>
            <person name="Bevan M.W."/>
        </authorList>
    </citation>
    <scope>NUCLEOTIDE SEQUENCE</scope>
    <source>
        <strain evidence="1">Bd21</strain>
    </source>
</reference>
<dbReference type="EMBL" id="CM000881">
    <property type="protein sequence ID" value="PNT70483.1"/>
    <property type="molecule type" value="Genomic_DNA"/>
</dbReference>
<sequence length="80" mass="9022">MAREPVTMAPQIPIVPLEGGHKTAALRYEAQFKKGCNNAFSGYSWRVNSYHDDFPATHADGRKETWLGQDKGWKEDVTVN</sequence>
<gene>
    <name evidence="1" type="ORF">BRADI_2g12815v3</name>
</gene>
<accession>A0A2K2D889</accession>
<dbReference type="Gramene" id="PNT70483">
    <property type="protein sequence ID" value="PNT70483"/>
    <property type="gene ID" value="BRADI_2g12815v3"/>
</dbReference>
<protein>
    <submittedName>
        <fullName evidence="1 2">Uncharacterized protein</fullName>
    </submittedName>
</protein>
<evidence type="ECO:0000313" key="2">
    <source>
        <dbReference type="EnsemblPlants" id="PNT70483"/>
    </source>
</evidence>
<dbReference type="EnsemblPlants" id="PNT70483">
    <property type="protein sequence ID" value="PNT70483"/>
    <property type="gene ID" value="BRADI_2g12815v3"/>
</dbReference>
<dbReference type="InParanoid" id="A0A2K2D889"/>
<keyword evidence="3" id="KW-1185">Reference proteome</keyword>
<evidence type="ECO:0000313" key="3">
    <source>
        <dbReference type="Proteomes" id="UP000008810"/>
    </source>
</evidence>
<reference evidence="1 2" key="1">
    <citation type="journal article" date="2010" name="Nature">
        <title>Genome sequencing and analysis of the model grass Brachypodium distachyon.</title>
        <authorList>
            <consortium name="International Brachypodium Initiative"/>
        </authorList>
    </citation>
    <scope>NUCLEOTIDE SEQUENCE [LARGE SCALE GENOMIC DNA]</scope>
    <source>
        <strain evidence="1 2">Bd21</strain>
    </source>
</reference>
<reference evidence="2" key="3">
    <citation type="submission" date="2018-08" db="UniProtKB">
        <authorList>
            <consortium name="EnsemblPlants"/>
        </authorList>
    </citation>
    <scope>IDENTIFICATION</scope>
    <source>
        <strain evidence="2">cv. Bd21</strain>
    </source>
</reference>
<evidence type="ECO:0000313" key="1">
    <source>
        <dbReference type="EMBL" id="PNT70483.1"/>
    </source>
</evidence>
<organism evidence="1">
    <name type="scientific">Brachypodium distachyon</name>
    <name type="common">Purple false brome</name>
    <name type="synonym">Trachynia distachya</name>
    <dbReference type="NCBI Taxonomy" id="15368"/>
    <lineage>
        <taxon>Eukaryota</taxon>
        <taxon>Viridiplantae</taxon>
        <taxon>Streptophyta</taxon>
        <taxon>Embryophyta</taxon>
        <taxon>Tracheophyta</taxon>
        <taxon>Spermatophyta</taxon>
        <taxon>Magnoliopsida</taxon>
        <taxon>Liliopsida</taxon>
        <taxon>Poales</taxon>
        <taxon>Poaceae</taxon>
        <taxon>BOP clade</taxon>
        <taxon>Pooideae</taxon>
        <taxon>Stipodae</taxon>
        <taxon>Brachypodieae</taxon>
        <taxon>Brachypodium</taxon>
    </lineage>
</organism>
<proteinExistence type="predicted"/>